<proteinExistence type="predicted"/>
<evidence type="ECO:0000256" key="1">
    <source>
        <dbReference type="SAM" id="SignalP"/>
    </source>
</evidence>
<feature type="signal peptide" evidence="1">
    <location>
        <begin position="1"/>
        <end position="23"/>
    </location>
</feature>
<name>A0A3P9KB13_ORYLA</name>
<dbReference type="AlphaFoldDB" id="A0A3P9KB13"/>
<evidence type="ECO:0000313" key="2">
    <source>
        <dbReference type="Ensembl" id="ENSORLP00020005638.1"/>
    </source>
</evidence>
<reference evidence="2 3" key="2">
    <citation type="submission" date="2017-04" db="EMBL/GenBank/DDBJ databases">
        <title>CpG methylation of centromeres and impact of large insertions on vertebrate speciation.</title>
        <authorList>
            <person name="Ichikawa K."/>
            <person name="Yoshimura J."/>
            <person name="Morishita S."/>
        </authorList>
    </citation>
    <scope>NUCLEOTIDE SEQUENCE</scope>
    <source>
        <strain evidence="2 3">HNI</strain>
    </source>
</reference>
<protein>
    <recommendedName>
        <fullName evidence="4">Secreted protein</fullName>
    </recommendedName>
</protein>
<reference evidence="2" key="3">
    <citation type="submission" date="2025-08" db="UniProtKB">
        <authorList>
            <consortium name="Ensembl"/>
        </authorList>
    </citation>
    <scope>IDENTIFICATION</scope>
    <source>
        <strain evidence="2">HNI</strain>
    </source>
</reference>
<organism evidence="2 3">
    <name type="scientific">Oryzias latipes</name>
    <name type="common">Japanese rice fish</name>
    <name type="synonym">Japanese killifish</name>
    <dbReference type="NCBI Taxonomy" id="8090"/>
    <lineage>
        <taxon>Eukaryota</taxon>
        <taxon>Metazoa</taxon>
        <taxon>Chordata</taxon>
        <taxon>Craniata</taxon>
        <taxon>Vertebrata</taxon>
        <taxon>Euteleostomi</taxon>
        <taxon>Actinopterygii</taxon>
        <taxon>Neopterygii</taxon>
        <taxon>Teleostei</taxon>
        <taxon>Neoteleostei</taxon>
        <taxon>Acanthomorphata</taxon>
        <taxon>Ovalentaria</taxon>
        <taxon>Atherinomorphae</taxon>
        <taxon>Beloniformes</taxon>
        <taxon>Adrianichthyidae</taxon>
        <taxon>Oryziinae</taxon>
        <taxon>Oryzias</taxon>
    </lineage>
</organism>
<accession>A0A3P9KB13</accession>
<sequence length="99" mass="11623">MTLFKIFCFFLYFSYRLLLRTSASTQTHTYSWTSAAACLEYRVDLSAGRLCMYRHANGPQVHFWFFCPSTCPSNHFLAVRPKIKKLFFLIFILESESSL</sequence>
<reference key="1">
    <citation type="journal article" date="2007" name="Nature">
        <title>The medaka draft genome and insights into vertebrate genome evolution.</title>
        <authorList>
            <person name="Kasahara M."/>
            <person name="Naruse K."/>
            <person name="Sasaki S."/>
            <person name="Nakatani Y."/>
            <person name="Qu W."/>
            <person name="Ahsan B."/>
            <person name="Yamada T."/>
            <person name="Nagayasu Y."/>
            <person name="Doi K."/>
            <person name="Kasai Y."/>
            <person name="Jindo T."/>
            <person name="Kobayashi D."/>
            <person name="Shimada A."/>
            <person name="Toyoda A."/>
            <person name="Kuroki Y."/>
            <person name="Fujiyama A."/>
            <person name="Sasaki T."/>
            <person name="Shimizu A."/>
            <person name="Asakawa S."/>
            <person name="Shimizu N."/>
            <person name="Hashimoto S."/>
            <person name="Yang J."/>
            <person name="Lee Y."/>
            <person name="Matsushima K."/>
            <person name="Sugano S."/>
            <person name="Sakaizumi M."/>
            <person name="Narita T."/>
            <person name="Ohishi K."/>
            <person name="Haga S."/>
            <person name="Ohta F."/>
            <person name="Nomoto H."/>
            <person name="Nogata K."/>
            <person name="Morishita T."/>
            <person name="Endo T."/>
            <person name="Shin-I T."/>
            <person name="Takeda H."/>
            <person name="Morishita S."/>
            <person name="Kohara Y."/>
        </authorList>
    </citation>
    <scope>NUCLEOTIDE SEQUENCE [LARGE SCALE GENOMIC DNA]</scope>
    <source>
        <strain>Hd-rR</strain>
    </source>
</reference>
<evidence type="ECO:0000313" key="3">
    <source>
        <dbReference type="Proteomes" id="UP000265180"/>
    </source>
</evidence>
<dbReference type="Proteomes" id="UP000265180">
    <property type="component" value="Chromosome 17"/>
</dbReference>
<keyword evidence="1" id="KW-0732">Signal</keyword>
<evidence type="ECO:0008006" key="4">
    <source>
        <dbReference type="Google" id="ProtNLM"/>
    </source>
</evidence>
<dbReference type="Ensembl" id="ENSORLT00020005945.1">
    <property type="protein sequence ID" value="ENSORLP00020005638.1"/>
    <property type="gene ID" value="ENSORLG00020006459.1"/>
</dbReference>
<feature type="chain" id="PRO_5017971808" description="Secreted protein" evidence="1">
    <location>
        <begin position="24"/>
        <end position="99"/>
    </location>
</feature>
<reference evidence="2" key="4">
    <citation type="submission" date="2025-09" db="UniProtKB">
        <authorList>
            <consortium name="Ensembl"/>
        </authorList>
    </citation>
    <scope>IDENTIFICATION</scope>
    <source>
        <strain evidence="2">HNI</strain>
    </source>
</reference>